<protein>
    <submittedName>
        <fullName evidence="2">Uncharacterized protein</fullName>
    </submittedName>
</protein>
<sequence>MTEVSPLYYTSYDSSQSQTRVKLNRVFFPRCICQARSLGCDFAR</sequence>
<proteinExistence type="predicted"/>
<dbReference type="WBParaSite" id="PS1159_v2.g9691.t1">
    <property type="protein sequence ID" value="PS1159_v2.g9691.t1"/>
    <property type="gene ID" value="PS1159_v2.g9691"/>
</dbReference>
<evidence type="ECO:0000313" key="1">
    <source>
        <dbReference type="Proteomes" id="UP000887580"/>
    </source>
</evidence>
<organism evidence="1 2">
    <name type="scientific">Panagrolaimus sp. PS1159</name>
    <dbReference type="NCBI Taxonomy" id="55785"/>
    <lineage>
        <taxon>Eukaryota</taxon>
        <taxon>Metazoa</taxon>
        <taxon>Ecdysozoa</taxon>
        <taxon>Nematoda</taxon>
        <taxon>Chromadorea</taxon>
        <taxon>Rhabditida</taxon>
        <taxon>Tylenchina</taxon>
        <taxon>Panagrolaimomorpha</taxon>
        <taxon>Panagrolaimoidea</taxon>
        <taxon>Panagrolaimidae</taxon>
        <taxon>Panagrolaimus</taxon>
    </lineage>
</organism>
<dbReference type="Proteomes" id="UP000887580">
    <property type="component" value="Unplaced"/>
</dbReference>
<reference evidence="2" key="1">
    <citation type="submission" date="2022-11" db="UniProtKB">
        <authorList>
            <consortium name="WormBaseParasite"/>
        </authorList>
    </citation>
    <scope>IDENTIFICATION</scope>
</reference>
<evidence type="ECO:0000313" key="2">
    <source>
        <dbReference type="WBParaSite" id="PS1159_v2.g9691.t1"/>
    </source>
</evidence>
<name>A0AC35GXF7_9BILA</name>
<accession>A0AC35GXF7</accession>